<feature type="compositionally biased region" description="Polar residues" evidence="1">
    <location>
        <begin position="49"/>
        <end position="68"/>
    </location>
</feature>
<accession>A0A806KC22</accession>
<sequence length="68" mass="7765">MTTATVEIKNNIALDLLQYLENIGMLRMLDSKPLSNTRKLSERFAGSISKESASKMQQELSSMRNEWD</sequence>
<feature type="region of interest" description="Disordered" evidence="1">
    <location>
        <begin position="46"/>
        <end position="68"/>
    </location>
</feature>
<proteinExistence type="predicted"/>
<evidence type="ECO:0000313" key="2">
    <source>
        <dbReference type="EMBL" id="AGS52114.1"/>
    </source>
</evidence>
<protein>
    <submittedName>
        <fullName evidence="2">Uncharacterized protein</fullName>
    </submittedName>
</protein>
<name>A0A806KC22_9BACT</name>
<reference evidence="2" key="1">
    <citation type="submission" date="2012-03" db="EMBL/GenBank/DDBJ databases">
        <title>Functional metagenomics reveals considerable lignocellulase gene clusters in the gut microbiome of a wood-feeding higher termite.</title>
        <authorList>
            <person name="Liu N."/>
        </authorList>
    </citation>
    <scope>NUCLEOTIDE SEQUENCE</scope>
</reference>
<organism evidence="2">
    <name type="scientific">uncultured bacterium contig00029</name>
    <dbReference type="NCBI Taxonomy" id="1181518"/>
    <lineage>
        <taxon>Bacteria</taxon>
        <taxon>environmental samples</taxon>
    </lineage>
</organism>
<dbReference type="EMBL" id="JQ844182">
    <property type="protein sequence ID" value="AGS52114.1"/>
    <property type="molecule type" value="Genomic_DNA"/>
</dbReference>
<dbReference type="AlphaFoldDB" id="A0A806KC22"/>
<evidence type="ECO:0000256" key="1">
    <source>
        <dbReference type="SAM" id="MobiDB-lite"/>
    </source>
</evidence>